<dbReference type="InterPro" id="IPR015943">
    <property type="entry name" value="WD40/YVTN_repeat-like_dom_sf"/>
</dbReference>
<dbReference type="InterPro" id="IPR018391">
    <property type="entry name" value="PQQ_b-propeller_rpt"/>
</dbReference>
<dbReference type="PANTHER" id="PTHR34512">
    <property type="entry name" value="CELL SURFACE PROTEIN"/>
    <property type="match status" value="1"/>
</dbReference>
<proteinExistence type="predicted"/>
<sequence>MCFTKIARWCVLCTAWGCTFADSAATSRAAEPAAIASNTDPVRTTNEWTSWRGPQADGSGDAEQMPPTQWSESEHIAWQTPIPGRGHASPVVRGDEVFLPTADLDRQIQSVLCFDAKTGRQKWESIVHEGGFNNKNAETANSKASFASSTIAADNEQLYVNFFNDDAIYTTALDHSGHILWQQKISDYTMHQGYGSSPALHGPLVIVSADNKGGGAVAGLDRKSGKIVWSHDRPSKPNYASPIVHHLNGRDQLILTGCDLVTSLNPLTGEVLWEIPGATTECVTTTVTDGTHVYSSGGYPKNHVAAIVADGSGRVAWEINKRIYVPSMVIRDGYLYVTFDDGIAGCIDAATGEEIWKKRLGGTFSSSPVLVGTLIYATNEDGETFIFEATPEKFQSAGKNKIGQSVFATPAIVGGKIYTRVAKMEDDQRQEYLVCISN</sequence>
<keyword evidence="2" id="KW-0732">Signal</keyword>
<dbReference type="Gene3D" id="2.40.10.480">
    <property type="match status" value="1"/>
</dbReference>
<dbReference type="InterPro" id="IPR011047">
    <property type="entry name" value="Quinoprotein_ADH-like_sf"/>
</dbReference>
<accession>A0A5C6C0G1</accession>
<dbReference type="SUPFAM" id="SSF50998">
    <property type="entry name" value="Quinoprotein alcohol dehydrogenase-like"/>
    <property type="match status" value="1"/>
</dbReference>
<feature type="compositionally biased region" description="Polar residues" evidence="1">
    <location>
        <begin position="38"/>
        <end position="49"/>
    </location>
</feature>
<comment type="caution">
    <text evidence="4">The sequence shown here is derived from an EMBL/GenBank/DDBJ whole genome shotgun (WGS) entry which is preliminary data.</text>
</comment>
<evidence type="ECO:0000256" key="1">
    <source>
        <dbReference type="SAM" id="MobiDB-lite"/>
    </source>
</evidence>
<feature type="chain" id="PRO_5023046993" evidence="2">
    <location>
        <begin position="25"/>
        <end position="438"/>
    </location>
</feature>
<organism evidence="4 5">
    <name type="scientific">Allorhodopirellula heiligendammensis</name>
    <dbReference type="NCBI Taxonomy" id="2714739"/>
    <lineage>
        <taxon>Bacteria</taxon>
        <taxon>Pseudomonadati</taxon>
        <taxon>Planctomycetota</taxon>
        <taxon>Planctomycetia</taxon>
        <taxon>Pirellulales</taxon>
        <taxon>Pirellulaceae</taxon>
        <taxon>Allorhodopirellula</taxon>
    </lineage>
</organism>
<feature type="domain" description="Pyrrolo-quinoline quinone repeat" evidence="3">
    <location>
        <begin position="110"/>
        <end position="317"/>
    </location>
</feature>
<feature type="region of interest" description="Disordered" evidence="1">
    <location>
        <begin position="31"/>
        <end position="71"/>
    </location>
</feature>
<dbReference type="OrthoDB" id="244732at2"/>
<gene>
    <name evidence="4" type="ORF">Poly21_38390</name>
</gene>
<dbReference type="Proteomes" id="UP000319908">
    <property type="component" value="Unassembled WGS sequence"/>
</dbReference>
<dbReference type="Gene3D" id="2.130.10.10">
    <property type="entry name" value="YVTN repeat-like/Quinoprotein amine dehydrogenase"/>
    <property type="match status" value="1"/>
</dbReference>
<dbReference type="InterPro" id="IPR002372">
    <property type="entry name" value="PQQ_rpt_dom"/>
</dbReference>
<evidence type="ECO:0000259" key="3">
    <source>
        <dbReference type="Pfam" id="PF13360"/>
    </source>
</evidence>
<dbReference type="PANTHER" id="PTHR34512:SF30">
    <property type="entry name" value="OUTER MEMBRANE PROTEIN ASSEMBLY FACTOR BAMB"/>
    <property type="match status" value="1"/>
</dbReference>
<dbReference type="AlphaFoldDB" id="A0A5C6C0G1"/>
<evidence type="ECO:0000256" key="2">
    <source>
        <dbReference type="SAM" id="SignalP"/>
    </source>
</evidence>
<dbReference type="Pfam" id="PF13360">
    <property type="entry name" value="PQQ_2"/>
    <property type="match status" value="1"/>
</dbReference>
<reference evidence="4 5" key="1">
    <citation type="journal article" date="2020" name="Antonie Van Leeuwenhoek">
        <title>Rhodopirellula heiligendammensis sp. nov., Rhodopirellula pilleata sp. nov., and Rhodopirellula solitaria sp. nov. isolated from natural or artificial marine surfaces in Northern Germany and California, USA, and emended description of the genus Rhodopirellula.</title>
        <authorList>
            <person name="Kallscheuer N."/>
            <person name="Wiegand S."/>
            <person name="Jogler M."/>
            <person name="Boedeker C."/>
            <person name="Peeters S.H."/>
            <person name="Rast P."/>
            <person name="Heuer A."/>
            <person name="Jetten M.S.M."/>
            <person name="Rohde M."/>
            <person name="Jogler C."/>
        </authorList>
    </citation>
    <scope>NUCLEOTIDE SEQUENCE [LARGE SCALE GENOMIC DNA]</scope>
    <source>
        <strain evidence="4 5">Poly21</strain>
    </source>
</reference>
<protein>
    <submittedName>
        <fullName evidence="4">Outer membrane biogenesis protein BamB</fullName>
    </submittedName>
</protein>
<evidence type="ECO:0000313" key="4">
    <source>
        <dbReference type="EMBL" id="TWU16634.1"/>
    </source>
</evidence>
<evidence type="ECO:0000313" key="5">
    <source>
        <dbReference type="Proteomes" id="UP000319908"/>
    </source>
</evidence>
<name>A0A5C6C0G1_9BACT</name>
<keyword evidence="5" id="KW-1185">Reference proteome</keyword>
<feature type="signal peptide" evidence="2">
    <location>
        <begin position="1"/>
        <end position="24"/>
    </location>
</feature>
<dbReference type="RefSeq" id="WP_146408244.1">
    <property type="nucleotide sequence ID" value="NZ_SJPU01000002.1"/>
</dbReference>
<dbReference type="SMART" id="SM00564">
    <property type="entry name" value="PQQ"/>
    <property type="match status" value="4"/>
</dbReference>
<dbReference type="EMBL" id="SJPU01000002">
    <property type="protein sequence ID" value="TWU16634.1"/>
    <property type="molecule type" value="Genomic_DNA"/>
</dbReference>